<evidence type="ECO:0000256" key="1">
    <source>
        <dbReference type="SAM" id="MobiDB-lite"/>
    </source>
</evidence>
<comment type="caution">
    <text evidence="2">The sequence shown here is derived from an EMBL/GenBank/DDBJ whole genome shotgun (WGS) entry which is preliminary data.</text>
</comment>
<dbReference type="AlphaFoldDB" id="A0A7J5DMT0"/>
<feature type="region of interest" description="Disordered" evidence="1">
    <location>
        <begin position="112"/>
        <end position="264"/>
    </location>
</feature>
<keyword evidence="3" id="KW-1185">Reference proteome</keyword>
<reference evidence="2 3" key="1">
    <citation type="submission" date="2019-09" db="EMBL/GenBank/DDBJ databases">
        <title>Isolation and identification of active actinomycetes.</title>
        <authorList>
            <person name="Yu Z."/>
            <person name="Han C."/>
            <person name="Yu B."/>
        </authorList>
    </citation>
    <scope>NUCLEOTIDE SEQUENCE [LARGE SCALE GENOMIC DNA]</scope>
    <source>
        <strain evidence="2 3">NEAU-H2</strain>
    </source>
</reference>
<feature type="compositionally biased region" description="Basic and acidic residues" evidence="1">
    <location>
        <begin position="196"/>
        <end position="212"/>
    </location>
</feature>
<gene>
    <name evidence="2" type="ORF">F8144_03025</name>
</gene>
<evidence type="ECO:0000313" key="2">
    <source>
        <dbReference type="EMBL" id="KAB1990061.1"/>
    </source>
</evidence>
<organism evidence="2 3">
    <name type="scientific">Streptomyces triticiradicis</name>
    <dbReference type="NCBI Taxonomy" id="2651189"/>
    <lineage>
        <taxon>Bacteria</taxon>
        <taxon>Bacillati</taxon>
        <taxon>Actinomycetota</taxon>
        <taxon>Actinomycetes</taxon>
        <taxon>Kitasatosporales</taxon>
        <taxon>Streptomycetaceae</taxon>
        <taxon>Streptomyces</taxon>
    </lineage>
</organism>
<dbReference type="Proteomes" id="UP000442990">
    <property type="component" value="Unassembled WGS sequence"/>
</dbReference>
<dbReference type="RefSeq" id="WP_151467598.1">
    <property type="nucleotide sequence ID" value="NZ_WBKG01000002.1"/>
</dbReference>
<accession>A0A7J5DMT0</accession>
<proteinExistence type="predicted"/>
<protein>
    <submittedName>
        <fullName evidence="2">Uncharacterized protein</fullName>
    </submittedName>
</protein>
<feature type="compositionally biased region" description="Low complexity" evidence="1">
    <location>
        <begin position="162"/>
        <end position="184"/>
    </location>
</feature>
<sequence>MADYFDRLLAWSAPGADEDGPPGAVRVRPRLPGPFERTETLGDARGFSPLDDGITESAGTSASSGPALPPEPGPPRHTAVRHLPPERPATMPVRDPRPSYGRAALPAVPVAPLLVPPSLPPAGPAPTGGPGSARARSDAWTAGRATDAGRKPAARGRDRDTAATPGPGTAGQARPVPATARPVGPAGGRGGGSVARSDRDGRGDGRRPERVVHVSIGRLEVTAAGRPRNGSGRKQEAAQSRPARSAPVMSLDSYLSRSGREDER</sequence>
<feature type="compositionally biased region" description="Pro residues" evidence="1">
    <location>
        <begin position="114"/>
        <end position="124"/>
    </location>
</feature>
<feature type="region of interest" description="Disordered" evidence="1">
    <location>
        <begin position="12"/>
        <end position="100"/>
    </location>
</feature>
<dbReference type="EMBL" id="WBKG01000002">
    <property type="protein sequence ID" value="KAB1990061.1"/>
    <property type="molecule type" value="Genomic_DNA"/>
</dbReference>
<evidence type="ECO:0000313" key="3">
    <source>
        <dbReference type="Proteomes" id="UP000442990"/>
    </source>
</evidence>
<feature type="compositionally biased region" description="Basic and acidic residues" evidence="1">
    <location>
        <begin position="147"/>
        <end position="161"/>
    </location>
</feature>
<name>A0A7J5DMT0_9ACTN</name>